<dbReference type="PANTHER" id="PTHR32322:SF18">
    <property type="entry name" value="S-ADENOSYLMETHIONINE_S-ADENOSYLHOMOCYSTEINE TRANSPORTER"/>
    <property type="match status" value="1"/>
</dbReference>
<feature type="transmembrane region" description="Helical" evidence="6">
    <location>
        <begin position="7"/>
        <end position="28"/>
    </location>
</feature>
<sequence length="295" mass="32303">MLQPRQIAVLVALTLMWGVNWPMMKFSLRELSPLYFRAITMTGGALTLYLYYRFWRGVDMRWPRTEWRQVALLALPNILAWHFCSITGLQALASGRAAILGFTMPVWTVLITLVLAHERPSGRVLLSAVAALAAVLLLSWQELAHLAGRPEGVLWMQAAAFSWAAGTVLMRRTTCPMPTEAVTVWMMALGSAFFWCVAPLLEATPSPAAWSTGLWWSLLYGVLLNYGVAQVIWFGMARTLPPSASAFSIMAVPLVGTAAATAIVGEWPRPLDLVAALAIVLAIASALLPRRQSAP</sequence>
<dbReference type="GO" id="GO:0005886">
    <property type="term" value="C:plasma membrane"/>
    <property type="evidence" value="ECO:0007669"/>
    <property type="project" value="UniProtKB-SubCell"/>
</dbReference>
<comment type="caution">
    <text evidence="8">The sequence shown here is derived from an EMBL/GenBank/DDBJ whole genome shotgun (WGS) entry which is preliminary data.</text>
</comment>
<dbReference type="InterPro" id="IPR000620">
    <property type="entry name" value="EamA_dom"/>
</dbReference>
<evidence type="ECO:0000259" key="7">
    <source>
        <dbReference type="Pfam" id="PF00892"/>
    </source>
</evidence>
<evidence type="ECO:0000313" key="9">
    <source>
        <dbReference type="Proteomes" id="UP000676246"/>
    </source>
</evidence>
<dbReference type="PANTHER" id="PTHR32322">
    <property type="entry name" value="INNER MEMBRANE TRANSPORTER"/>
    <property type="match status" value="1"/>
</dbReference>
<name>A0A940Y6B5_9BURK</name>
<dbReference type="EMBL" id="JAGQDD010000005">
    <property type="protein sequence ID" value="MBQ0930637.1"/>
    <property type="molecule type" value="Genomic_DNA"/>
</dbReference>
<comment type="subcellular location">
    <subcellularLocation>
        <location evidence="1">Cell membrane</location>
        <topology evidence="1">Multi-pass membrane protein</topology>
    </subcellularLocation>
</comment>
<keyword evidence="3 6" id="KW-0812">Transmembrane</keyword>
<proteinExistence type="predicted"/>
<dbReference type="SUPFAM" id="SSF103481">
    <property type="entry name" value="Multidrug resistance efflux transporter EmrE"/>
    <property type="match status" value="2"/>
</dbReference>
<feature type="transmembrane region" description="Helical" evidence="6">
    <location>
        <begin position="213"/>
        <end position="234"/>
    </location>
</feature>
<keyword evidence="4 6" id="KW-1133">Transmembrane helix</keyword>
<dbReference type="InterPro" id="IPR037185">
    <property type="entry name" value="EmrE-like"/>
</dbReference>
<keyword evidence="5 6" id="KW-0472">Membrane</keyword>
<keyword evidence="9" id="KW-1185">Reference proteome</keyword>
<feature type="domain" description="EamA" evidence="7">
    <location>
        <begin position="152"/>
        <end position="284"/>
    </location>
</feature>
<accession>A0A940Y6B5</accession>
<feature type="transmembrane region" description="Helical" evidence="6">
    <location>
        <begin position="246"/>
        <end position="265"/>
    </location>
</feature>
<dbReference type="RefSeq" id="WP_210853583.1">
    <property type="nucleotide sequence ID" value="NZ_JAGQDD010000005.1"/>
</dbReference>
<organism evidence="8 9">
    <name type="scientific">Ideonella alba</name>
    <dbReference type="NCBI Taxonomy" id="2824118"/>
    <lineage>
        <taxon>Bacteria</taxon>
        <taxon>Pseudomonadati</taxon>
        <taxon>Pseudomonadota</taxon>
        <taxon>Betaproteobacteria</taxon>
        <taxon>Burkholderiales</taxon>
        <taxon>Sphaerotilaceae</taxon>
        <taxon>Ideonella</taxon>
    </lineage>
</organism>
<evidence type="ECO:0000256" key="2">
    <source>
        <dbReference type="ARBA" id="ARBA00022475"/>
    </source>
</evidence>
<dbReference type="Pfam" id="PF00892">
    <property type="entry name" value="EamA"/>
    <property type="match status" value="2"/>
</dbReference>
<feature type="transmembrane region" description="Helical" evidence="6">
    <location>
        <begin position="123"/>
        <end position="140"/>
    </location>
</feature>
<feature type="transmembrane region" description="Helical" evidence="6">
    <location>
        <begin position="182"/>
        <end position="201"/>
    </location>
</feature>
<evidence type="ECO:0000256" key="6">
    <source>
        <dbReference type="SAM" id="Phobius"/>
    </source>
</evidence>
<evidence type="ECO:0000256" key="4">
    <source>
        <dbReference type="ARBA" id="ARBA00022989"/>
    </source>
</evidence>
<evidence type="ECO:0000256" key="3">
    <source>
        <dbReference type="ARBA" id="ARBA00022692"/>
    </source>
</evidence>
<feature type="transmembrane region" description="Helical" evidence="6">
    <location>
        <begin position="271"/>
        <end position="289"/>
    </location>
</feature>
<feature type="domain" description="EamA" evidence="7">
    <location>
        <begin position="8"/>
        <end position="139"/>
    </location>
</feature>
<dbReference type="AlphaFoldDB" id="A0A940Y6B5"/>
<evidence type="ECO:0000313" key="8">
    <source>
        <dbReference type="EMBL" id="MBQ0930637.1"/>
    </source>
</evidence>
<feature type="transmembrane region" description="Helical" evidence="6">
    <location>
        <begin position="152"/>
        <end position="170"/>
    </location>
</feature>
<feature type="transmembrane region" description="Helical" evidence="6">
    <location>
        <begin position="72"/>
        <end position="92"/>
    </location>
</feature>
<protein>
    <submittedName>
        <fullName evidence="8">DMT family transporter</fullName>
    </submittedName>
</protein>
<feature type="transmembrane region" description="Helical" evidence="6">
    <location>
        <begin position="98"/>
        <end position="116"/>
    </location>
</feature>
<evidence type="ECO:0000256" key="5">
    <source>
        <dbReference type="ARBA" id="ARBA00023136"/>
    </source>
</evidence>
<feature type="transmembrane region" description="Helical" evidence="6">
    <location>
        <begin position="34"/>
        <end position="52"/>
    </location>
</feature>
<reference evidence="8 9" key="1">
    <citation type="submission" date="2021-04" db="EMBL/GenBank/DDBJ databases">
        <title>The genome sequence of Ideonella sp. 3Y2.</title>
        <authorList>
            <person name="Liu Y."/>
        </authorList>
    </citation>
    <scope>NUCLEOTIDE SEQUENCE [LARGE SCALE GENOMIC DNA]</scope>
    <source>
        <strain evidence="8 9">3Y2</strain>
    </source>
</reference>
<keyword evidence="2" id="KW-1003">Cell membrane</keyword>
<dbReference type="InterPro" id="IPR050638">
    <property type="entry name" value="AA-Vitamin_Transporters"/>
</dbReference>
<gene>
    <name evidence="8" type="ORF">KAK03_09065</name>
</gene>
<dbReference type="Proteomes" id="UP000676246">
    <property type="component" value="Unassembled WGS sequence"/>
</dbReference>
<evidence type="ECO:0000256" key="1">
    <source>
        <dbReference type="ARBA" id="ARBA00004651"/>
    </source>
</evidence>